<dbReference type="EMBL" id="JBAHYK010002719">
    <property type="protein sequence ID" value="KAL0564538.1"/>
    <property type="molecule type" value="Genomic_DNA"/>
</dbReference>
<proteinExistence type="predicted"/>
<gene>
    <name evidence="2" type="ORF">V5O48_017508</name>
</gene>
<protein>
    <submittedName>
        <fullName evidence="2">Uncharacterized protein</fullName>
    </submittedName>
</protein>
<evidence type="ECO:0000313" key="3">
    <source>
        <dbReference type="Proteomes" id="UP001465976"/>
    </source>
</evidence>
<feature type="non-terminal residue" evidence="2">
    <location>
        <position position="66"/>
    </location>
</feature>
<comment type="caution">
    <text evidence="2">The sequence shown here is derived from an EMBL/GenBank/DDBJ whole genome shotgun (WGS) entry which is preliminary data.</text>
</comment>
<keyword evidence="3" id="KW-1185">Reference proteome</keyword>
<reference evidence="2 3" key="1">
    <citation type="submission" date="2024-02" db="EMBL/GenBank/DDBJ databases">
        <title>A draft genome for the cacao thread blight pathogen Marasmius crinis-equi.</title>
        <authorList>
            <person name="Cohen S.P."/>
            <person name="Baruah I.K."/>
            <person name="Amoako-Attah I."/>
            <person name="Bukari Y."/>
            <person name="Meinhardt L.W."/>
            <person name="Bailey B.A."/>
        </authorList>
    </citation>
    <scope>NUCLEOTIDE SEQUENCE [LARGE SCALE GENOMIC DNA]</scope>
    <source>
        <strain evidence="2 3">GH-76</strain>
    </source>
</reference>
<feature type="region of interest" description="Disordered" evidence="1">
    <location>
        <begin position="25"/>
        <end position="66"/>
    </location>
</feature>
<name>A0ABR3ENS8_9AGAR</name>
<accession>A0ABR3ENS8</accession>
<organism evidence="2 3">
    <name type="scientific">Marasmius crinis-equi</name>
    <dbReference type="NCBI Taxonomy" id="585013"/>
    <lineage>
        <taxon>Eukaryota</taxon>
        <taxon>Fungi</taxon>
        <taxon>Dikarya</taxon>
        <taxon>Basidiomycota</taxon>
        <taxon>Agaricomycotina</taxon>
        <taxon>Agaricomycetes</taxon>
        <taxon>Agaricomycetidae</taxon>
        <taxon>Agaricales</taxon>
        <taxon>Marasmiineae</taxon>
        <taxon>Marasmiaceae</taxon>
        <taxon>Marasmius</taxon>
    </lineage>
</organism>
<sequence length="66" mass="7277">MELVARPEGDEENCNDTACVVYNLEAEEEEENDNKDGEGSSQGVEEDKELSEDYDTGLAFNSNKGD</sequence>
<evidence type="ECO:0000313" key="2">
    <source>
        <dbReference type="EMBL" id="KAL0564538.1"/>
    </source>
</evidence>
<dbReference type="Proteomes" id="UP001465976">
    <property type="component" value="Unassembled WGS sequence"/>
</dbReference>
<feature type="compositionally biased region" description="Acidic residues" evidence="1">
    <location>
        <begin position="44"/>
        <end position="55"/>
    </location>
</feature>
<evidence type="ECO:0000256" key="1">
    <source>
        <dbReference type="SAM" id="MobiDB-lite"/>
    </source>
</evidence>